<keyword evidence="1" id="KW-0472">Membrane</keyword>
<comment type="caution">
    <text evidence="2">The sequence shown here is derived from an EMBL/GenBank/DDBJ whole genome shotgun (WGS) entry which is preliminary data.</text>
</comment>
<evidence type="ECO:0008006" key="4">
    <source>
        <dbReference type="Google" id="ProtNLM"/>
    </source>
</evidence>
<dbReference type="AlphaFoldDB" id="A0AA41Q786"/>
<dbReference type="EMBL" id="JAKFHA010000031">
    <property type="protein sequence ID" value="MCF2532235.1"/>
    <property type="molecule type" value="Genomic_DNA"/>
</dbReference>
<name>A0AA41Q786_9ACTN</name>
<organism evidence="2 3">
    <name type="scientific">Yinghuangia soli</name>
    <dbReference type="NCBI Taxonomy" id="2908204"/>
    <lineage>
        <taxon>Bacteria</taxon>
        <taxon>Bacillati</taxon>
        <taxon>Actinomycetota</taxon>
        <taxon>Actinomycetes</taxon>
        <taxon>Kitasatosporales</taxon>
        <taxon>Streptomycetaceae</taxon>
        <taxon>Yinghuangia</taxon>
    </lineage>
</organism>
<dbReference type="RefSeq" id="WP_235057011.1">
    <property type="nucleotide sequence ID" value="NZ_JAKFHA010000031.1"/>
</dbReference>
<dbReference type="Proteomes" id="UP001165378">
    <property type="component" value="Unassembled WGS sequence"/>
</dbReference>
<reference evidence="2" key="1">
    <citation type="submission" date="2022-01" db="EMBL/GenBank/DDBJ databases">
        <title>Genome-Based Taxonomic Classification of the Phylum Actinobacteria.</title>
        <authorList>
            <person name="Gao Y."/>
        </authorList>
    </citation>
    <scope>NUCLEOTIDE SEQUENCE</scope>
    <source>
        <strain evidence="2">KLBMP 8922</strain>
    </source>
</reference>
<keyword evidence="1" id="KW-0812">Transmembrane</keyword>
<evidence type="ECO:0000313" key="2">
    <source>
        <dbReference type="EMBL" id="MCF2532235.1"/>
    </source>
</evidence>
<protein>
    <recommendedName>
        <fullName evidence="4">PH domain-containing protein</fullName>
    </recommendedName>
</protein>
<gene>
    <name evidence="2" type="ORF">LZ495_34155</name>
</gene>
<accession>A0AA41Q786</accession>
<feature type="transmembrane region" description="Helical" evidence="1">
    <location>
        <begin position="16"/>
        <end position="33"/>
    </location>
</feature>
<proteinExistence type="predicted"/>
<keyword evidence="3" id="KW-1185">Reference proteome</keyword>
<feature type="transmembrane region" description="Helical" evidence="1">
    <location>
        <begin position="39"/>
        <end position="56"/>
    </location>
</feature>
<keyword evidence="1" id="KW-1133">Transmembrane helix</keyword>
<sequence length="156" mass="17253">MLPETRIPHSPSQARTWLLTTLAAAAVLPPAVWLFDAEARMYVIAPLALLSVFYFCRPRVVLTDHAFTAKGFVRVSVPWDRIREVSVRRNKHSRTLVLVGTDGKEHKVPLPADGPGLADPEFDAKVRAITGYWEARRGWSDAAPEPGAPTAETARD</sequence>
<evidence type="ECO:0000313" key="3">
    <source>
        <dbReference type="Proteomes" id="UP001165378"/>
    </source>
</evidence>
<evidence type="ECO:0000256" key="1">
    <source>
        <dbReference type="SAM" id="Phobius"/>
    </source>
</evidence>